<dbReference type="EC" id="2.7.7.7" evidence="1"/>
<evidence type="ECO:0000313" key="7">
    <source>
        <dbReference type="EMBL" id="MDU0113486.1"/>
    </source>
</evidence>
<dbReference type="RefSeq" id="WP_315947100.1">
    <property type="nucleotide sequence ID" value="NZ_JAWCUA010000007.1"/>
</dbReference>
<dbReference type="SMART" id="SM00479">
    <property type="entry name" value="EXOIII"/>
    <property type="match status" value="1"/>
</dbReference>
<comment type="catalytic activity">
    <reaction evidence="5">
        <text>DNA(n) + a 2'-deoxyribonucleoside 5'-triphosphate = DNA(n+1) + diphosphate</text>
        <dbReference type="Rhea" id="RHEA:22508"/>
        <dbReference type="Rhea" id="RHEA-COMP:17339"/>
        <dbReference type="Rhea" id="RHEA-COMP:17340"/>
        <dbReference type="ChEBI" id="CHEBI:33019"/>
        <dbReference type="ChEBI" id="CHEBI:61560"/>
        <dbReference type="ChEBI" id="CHEBI:173112"/>
        <dbReference type="EC" id="2.7.7.7"/>
    </reaction>
</comment>
<dbReference type="InterPro" id="IPR036397">
    <property type="entry name" value="RNaseH_sf"/>
</dbReference>
<comment type="caution">
    <text evidence="7">The sequence shown here is derived from an EMBL/GenBank/DDBJ whole genome shotgun (WGS) entry which is preliminary data.</text>
</comment>
<evidence type="ECO:0000313" key="8">
    <source>
        <dbReference type="Proteomes" id="UP001257914"/>
    </source>
</evidence>
<dbReference type="PANTHER" id="PTHR30231">
    <property type="entry name" value="DNA POLYMERASE III SUBUNIT EPSILON"/>
    <property type="match status" value="1"/>
</dbReference>
<dbReference type="InterPro" id="IPR012337">
    <property type="entry name" value="RNaseH-like_sf"/>
</dbReference>
<dbReference type="Proteomes" id="UP001257914">
    <property type="component" value="Unassembled WGS sequence"/>
</dbReference>
<keyword evidence="8" id="KW-1185">Reference proteome</keyword>
<evidence type="ECO:0000256" key="4">
    <source>
        <dbReference type="ARBA" id="ARBA00022839"/>
    </source>
</evidence>
<dbReference type="EMBL" id="JAWCUA010000007">
    <property type="protein sequence ID" value="MDU0113486.1"/>
    <property type="molecule type" value="Genomic_DNA"/>
</dbReference>
<dbReference type="SUPFAM" id="SSF53098">
    <property type="entry name" value="Ribonuclease H-like"/>
    <property type="match status" value="1"/>
</dbReference>
<reference evidence="7 8" key="1">
    <citation type="submission" date="2023-10" db="EMBL/GenBank/DDBJ databases">
        <title>Psychrosphaera aquimaarina strain SW33 isolated from seawater.</title>
        <authorList>
            <person name="Bayburt H."/>
            <person name="Kim J.M."/>
            <person name="Choi B.J."/>
            <person name="Jeon C.O."/>
        </authorList>
    </citation>
    <scope>NUCLEOTIDE SEQUENCE [LARGE SCALE GENOMIC DNA]</scope>
    <source>
        <strain evidence="7 8">KCTC 52743</strain>
    </source>
</reference>
<dbReference type="InterPro" id="IPR006054">
    <property type="entry name" value="DnaQ"/>
</dbReference>
<dbReference type="Pfam" id="PF00929">
    <property type="entry name" value="RNase_T"/>
    <property type="match status" value="1"/>
</dbReference>
<sequence length="234" mass="26343">MFLDWLFTPASHQYEARRVELLNKIDKSNNLYAFLSVPMPALNSELSSVEIVSVDFETTGLDAVKDKLLSIGCVNMAQGQIQLGSCFHEIIAIEQPLSADNVAIHTITDNETQNGKSLKQVFDAFLMKIAGKVLLVHFNQIEREFIKQACIELYGVAPVIPMIDTLCLAKKEFARQDFPFDPQDLTLENLRKRAQLPFYQQHHALSDAIATAELYLTMIKPKCAANMQLKDVLI</sequence>
<evidence type="ECO:0000259" key="6">
    <source>
        <dbReference type="SMART" id="SM00479"/>
    </source>
</evidence>
<dbReference type="InterPro" id="IPR013520">
    <property type="entry name" value="Ribonucl_H"/>
</dbReference>
<keyword evidence="2" id="KW-0540">Nuclease</keyword>
<gene>
    <name evidence="7" type="ORF">RT723_10850</name>
</gene>
<dbReference type="GO" id="GO:0004527">
    <property type="term" value="F:exonuclease activity"/>
    <property type="evidence" value="ECO:0007669"/>
    <property type="project" value="UniProtKB-KW"/>
</dbReference>
<evidence type="ECO:0000256" key="2">
    <source>
        <dbReference type="ARBA" id="ARBA00022722"/>
    </source>
</evidence>
<keyword evidence="4 7" id="KW-0269">Exonuclease</keyword>
<organism evidence="7 8">
    <name type="scientific">Psychrosphaera aquimarina</name>
    <dbReference type="NCBI Taxonomy" id="2044854"/>
    <lineage>
        <taxon>Bacteria</taxon>
        <taxon>Pseudomonadati</taxon>
        <taxon>Pseudomonadota</taxon>
        <taxon>Gammaproteobacteria</taxon>
        <taxon>Alteromonadales</taxon>
        <taxon>Pseudoalteromonadaceae</taxon>
        <taxon>Psychrosphaera</taxon>
    </lineage>
</organism>
<dbReference type="NCBIfam" id="TIGR00573">
    <property type="entry name" value="dnaq"/>
    <property type="match status" value="1"/>
</dbReference>
<protein>
    <recommendedName>
        <fullName evidence="1">DNA-directed DNA polymerase</fullName>
        <ecNumber evidence="1">2.7.7.7</ecNumber>
    </recommendedName>
</protein>
<dbReference type="CDD" id="cd06127">
    <property type="entry name" value="DEDDh"/>
    <property type="match status" value="1"/>
</dbReference>
<dbReference type="PANTHER" id="PTHR30231:SF4">
    <property type="entry name" value="PROTEIN NEN2"/>
    <property type="match status" value="1"/>
</dbReference>
<dbReference type="Gene3D" id="3.30.420.10">
    <property type="entry name" value="Ribonuclease H-like superfamily/Ribonuclease H"/>
    <property type="match status" value="1"/>
</dbReference>
<evidence type="ECO:0000256" key="5">
    <source>
        <dbReference type="ARBA" id="ARBA00049244"/>
    </source>
</evidence>
<evidence type="ECO:0000256" key="3">
    <source>
        <dbReference type="ARBA" id="ARBA00022801"/>
    </source>
</evidence>
<name>A0ABU3R1D1_9GAMM</name>
<feature type="domain" description="Exonuclease" evidence="6">
    <location>
        <begin position="50"/>
        <end position="224"/>
    </location>
</feature>
<proteinExistence type="predicted"/>
<keyword evidence="3" id="KW-0378">Hydrolase</keyword>
<evidence type="ECO:0000256" key="1">
    <source>
        <dbReference type="ARBA" id="ARBA00012417"/>
    </source>
</evidence>
<accession>A0ABU3R1D1</accession>